<dbReference type="PROSITE" id="PS50157">
    <property type="entry name" value="ZINC_FINGER_C2H2_2"/>
    <property type="match status" value="7"/>
</dbReference>
<reference evidence="13" key="1">
    <citation type="submission" date="2025-08" db="UniProtKB">
        <authorList>
            <consortium name="RefSeq"/>
        </authorList>
    </citation>
    <scope>IDENTIFICATION</scope>
</reference>
<dbReference type="PANTHER" id="PTHR24399:SF23">
    <property type="entry name" value="C2H2-TYPE DOMAIN-CONTAINING PROTEIN"/>
    <property type="match status" value="1"/>
</dbReference>
<feature type="binding site" evidence="9">
    <location>
        <position position="10"/>
    </location>
    <ligand>
        <name>Zn(2+)</name>
        <dbReference type="ChEBI" id="CHEBI:29105"/>
    </ligand>
</feature>
<dbReference type="Pfam" id="PF13894">
    <property type="entry name" value="zf-C2H2_4"/>
    <property type="match status" value="1"/>
</dbReference>
<dbReference type="GeneID" id="113494566"/>
<evidence type="ECO:0000256" key="1">
    <source>
        <dbReference type="ARBA" id="ARBA00004123"/>
    </source>
</evidence>
<feature type="domain" description="C2H2-type" evidence="10">
    <location>
        <begin position="300"/>
        <end position="327"/>
    </location>
</feature>
<accession>A0A7E5VKF2</accession>
<keyword evidence="6" id="KW-0804">Transcription</keyword>
<dbReference type="InterPro" id="IPR036236">
    <property type="entry name" value="Znf_C2H2_sf"/>
</dbReference>
<feature type="binding site" evidence="9">
    <location>
        <position position="58"/>
    </location>
    <ligand>
        <name>Zn(2+)</name>
        <dbReference type="ChEBI" id="CHEBI:29105"/>
    </ligand>
</feature>
<keyword evidence="5" id="KW-0805">Transcription regulation</keyword>
<keyword evidence="8" id="KW-0863">Zinc-finger</keyword>
<dbReference type="SMART" id="SM00868">
    <property type="entry name" value="zf-AD"/>
    <property type="match status" value="1"/>
</dbReference>
<feature type="domain" description="C2H2-type" evidence="10">
    <location>
        <begin position="273"/>
        <end position="300"/>
    </location>
</feature>
<organism evidence="12 13">
    <name type="scientific">Trichoplusia ni</name>
    <name type="common">Cabbage looper</name>
    <dbReference type="NCBI Taxonomy" id="7111"/>
    <lineage>
        <taxon>Eukaryota</taxon>
        <taxon>Metazoa</taxon>
        <taxon>Ecdysozoa</taxon>
        <taxon>Arthropoda</taxon>
        <taxon>Hexapoda</taxon>
        <taxon>Insecta</taxon>
        <taxon>Pterygota</taxon>
        <taxon>Neoptera</taxon>
        <taxon>Endopterygota</taxon>
        <taxon>Lepidoptera</taxon>
        <taxon>Glossata</taxon>
        <taxon>Ditrysia</taxon>
        <taxon>Noctuoidea</taxon>
        <taxon>Noctuidae</taxon>
        <taxon>Plusiinae</taxon>
        <taxon>Trichoplusia</taxon>
    </lineage>
</organism>
<dbReference type="SUPFAM" id="SSF57667">
    <property type="entry name" value="beta-beta-alpha zinc fingers"/>
    <property type="match status" value="5"/>
</dbReference>
<dbReference type="RefSeq" id="XP_026728759.1">
    <property type="nucleotide sequence ID" value="XM_026872958.1"/>
</dbReference>
<feature type="binding site" evidence="9">
    <location>
        <position position="61"/>
    </location>
    <ligand>
        <name>Zn(2+)</name>
        <dbReference type="ChEBI" id="CHEBI:29105"/>
    </ligand>
</feature>
<dbReference type="KEGG" id="tnl:113494566"/>
<dbReference type="OrthoDB" id="6105938at2759"/>
<evidence type="ECO:0000313" key="13">
    <source>
        <dbReference type="RefSeq" id="XP_026728759.1"/>
    </source>
</evidence>
<evidence type="ECO:0000256" key="8">
    <source>
        <dbReference type="PROSITE-ProRule" id="PRU00042"/>
    </source>
</evidence>
<evidence type="ECO:0000313" key="12">
    <source>
        <dbReference type="Proteomes" id="UP000322000"/>
    </source>
</evidence>
<evidence type="ECO:0000256" key="5">
    <source>
        <dbReference type="ARBA" id="ARBA00023015"/>
    </source>
</evidence>
<keyword evidence="2 9" id="KW-0479">Metal-binding</keyword>
<feature type="domain" description="C2H2-type" evidence="10">
    <location>
        <begin position="215"/>
        <end position="242"/>
    </location>
</feature>
<name>A0A7E5VKF2_TRINI</name>
<feature type="domain" description="C2H2-type" evidence="10">
    <location>
        <begin position="411"/>
        <end position="439"/>
    </location>
</feature>
<dbReference type="GO" id="GO:0001227">
    <property type="term" value="F:DNA-binding transcription repressor activity, RNA polymerase II-specific"/>
    <property type="evidence" value="ECO:0007669"/>
    <property type="project" value="TreeGrafter"/>
</dbReference>
<evidence type="ECO:0000256" key="2">
    <source>
        <dbReference type="ARBA" id="ARBA00022723"/>
    </source>
</evidence>
<evidence type="ECO:0000259" key="10">
    <source>
        <dbReference type="PROSITE" id="PS50157"/>
    </source>
</evidence>
<proteinExistence type="predicted"/>
<keyword evidence="7" id="KW-0539">Nucleus</keyword>
<evidence type="ECO:0000256" key="4">
    <source>
        <dbReference type="ARBA" id="ARBA00022833"/>
    </source>
</evidence>
<evidence type="ECO:0000259" key="11">
    <source>
        <dbReference type="PROSITE" id="PS51915"/>
    </source>
</evidence>
<feature type="domain" description="ZAD" evidence="11">
    <location>
        <begin position="8"/>
        <end position="85"/>
    </location>
</feature>
<dbReference type="SUPFAM" id="SSF57716">
    <property type="entry name" value="Glucocorticoid receptor-like (DNA-binding domain)"/>
    <property type="match status" value="1"/>
</dbReference>
<dbReference type="GO" id="GO:0008270">
    <property type="term" value="F:zinc ion binding"/>
    <property type="evidence" value="ECO:0007669"/>
    <property type="project" value="UniProtKB-UniRule"/>
</dbReference>
<feature type="binding site" evidence="9">
    <location>
        <position position="13"/>
    </location>
    <ligand>
        <name>Zn(2+)</name>
        <dbReference type="ChEBI" id="CHEBI:29105"/>
    </ligand>
</feature>
<gene>
    <name evidence="13" type="primary">LOC113494566</name>
</gene>
<dbReference type="PROSITE" id="PS51915">
    <property type="entry name" value="ZAD"/>
    <property type="match status" value="1"/>
</dbReference>
<dbReference type="Gene3D" id="3.40.1800.20">
    <property type="match status" value="1"/>
</dbReference>
<dbReference type="AlphaFoldDB" id="A0A7E5VKF2"/>
<evidence type="ECO:0000256" key="7">
    <source>
        <dbReference type="ARBA" id="ARBA00023242"/>
    </source>
</evidence>
<dbReference type="PANTHER" id="PTHR24399">
    <property type="entry name" value="ZINC FINGER AND BTB DOMAIN-CONTAINING"/>
    <property type="match status" value="1"/>
</dbReference>
<dbReference type="Pfam" id="PF00096">
    <property type="entry name" value="zf-C2H2"/>
    <property type="match status" value="3"/>
</dbReference>
<evidence type="ECO:0000256" key="6">
    <source>
        <dbReference type="ARBA" id="ARBA00023163"/>
    </source>
</evidence>
<dbReference type="Proteomes" id="UP000322000">
    <property type="component" value="Chromosome 5"/>
</dbReference>
<dbReference type="SMART" id="SM00355">
    <property type="entry name" value="ZnF_C2H2"/>
    <property type="match status" value="10"/>
</dbReference>
<dbReference type="Gene3D" id="3.30.160.60">
    <property type="entry name" value="Classic Zinc Finger"/>
    <property type="match status" value="5"/>
</dbReference>
<dbReference type="Pfam" id="PF07776">
    <property type="entry name" value="zf-AD"/>
    <property type="match status" value="1"/>
</dbReference>
<dbReference type="PROSITE" id="PS00028">
    <property type="entry name" value="ZINC_FINGER_C2H2_1"/>
    <property type="match status" value="6"/>
</dbReference>
<feature type="domain" description="C2H2-type" evidence="10">
    <location>
        <begin position="144"/>
        <end position="172"/>
    </location>
</feature>
<comment type="subcellular location">
    <subcellularLocation>
        <location evidence="1">Nucleus</location>
    </subcellularLocation>
</comment>
<protein>
    <submittedName>
        <fullName evidence="13">Zinc finger protein 665-like</fullName>
    </submittedName>
</protein>
<feature type="domain" description="C2H2-type" evidence="10">
    <location>
        <begin position="243"/>
        <end position="271"/>
    </location>
</feature>
<keyword evidence="12" id="KW-1185">Reference proteome</keyword>
<dbReference type="GO" id="GO:0005654">
    <property type="term" value="C:nucleoplasm"/>
    <property type="evidence" value="ECO:0007669"/>
    <property type="project" value="TreeGrafter"/>
</dbReference>
<evidence type="ECO:0000256" key="9">
    <source>
        <dbReference type="PROSITE-ProRule" id="PRU01263"/>
    </source>
</evidence>
<sequence length="477" mass="55685">MEQTTKPVNCRVCLRYDLEKQIFFFVFEKYNDALISDRIKYVTNIDVKENDGYPELICPECLLQLESAVDFKQKFETSDKILRALVNKPKPLKVPVPSVVNGLLEIAEVGSPDVFENEVIEPVAIGSDTEENTTKKNKPIQVKLICDDCGESFKSKCKLAVHWRKVHQPEKLICQKCKRVFKSFKAYNVHIKTQSRSCRVADKIRVEGLGRDRVFHCLECTYSTKRIKDMDAHLTTHTGDRRFHCRDCPKSFTQHSSLQGHREAYHKDYKVETTCHVCGKHIQGRSKYYKHLRIHRPKSVQCEICKKMFKCRTNLNTHMKRHSGVRSYICEICPANFFTLGELCNHRRRVHQKAKKYHCDICEYSSYTEASLKTHKARHTLSNVACLTCGMFLENAEKLEIHQKRHVEKNYQCPHCDKKFFAKDSIHRHIMKHHSTEMTMMPLGKIKAEKEKAENSMNIKQECKLENKYDHVITLSP</sequence>
<evidence type="ECO:0000256" key="3">
    <source>
        <dbReference type="ARBA" id="ARBA00022737"/>
    </source>
</evidence>
<keyword evidence="3" id="KW-0677">Repeat</keyword>
<keyword evidence="4 9" id="KW-0862">Zinc</keyword>
<dbReference type="InterPro" id="IPR013087">
    <property type="entry name" value="Znf_C2H2_type"/>
</dbReference>
<dbReference type="InterPro" id="IPR012934">
    <property type="entry name" value="Znf_AD"/>
</dbReference>
<feature type="domain" description="C2H2-type" evidence="10">
    <location>
        <begin position="328"/>
        <end position="356"/>
    </location>
</feature>
<dbReference type="InParanoid" id="A0A7E5VKF2"/>
<dbReference type="GO" id="GO:0000978">
    <property type="term" value="F:RNA polymerase II cis-regulatory region sequence-specific DNA binding"/>
    <property type="evidence" value="ECO:0007669"/>
    <property type="project" value="TreeGrafter"/>
</dbReference>